<keyword evidence="9" id="KW-0694">RNA-binding</keyword>
<dbReference type="GO" id="GO:0005634">
    <property type="term" value="C:nucleus"/>
    <property type="evidence" value="ECO:0007669"/>
    <property type="project" value="TreeGrafter"/>
</dbReference>
<dbReference type="AlphaFoldDB" id="A0A166E2S8"/>
<evidence type="ECO:0000256" key="11">
    <source>
        <dbReference type="ARBA" id="ARBA00035025"/>
    </source>
</evidence>
<protein>
    <recommendedName>
        <fullName evidence="3">Small RNA 2'-O-methyltransferase</fullName>
        <ecNumber evidence="11">2.1.1.386</ecNumber>
    </recommendedName>
</protein>
<comment type="cofactor">
    <cofactor evidence="1">
        <name>Mg(2+)</name>
        <dbReference type="ChEBI" id="CHEBI:18420"/>
    </cofactor>
</comment>
<comment type="similarity">
    <text evidence="2">Belongs to the methyltransferase superfamily. HEN1 family.</text>
</comment>
<dbReference type="GO" id="GO:0003723">
    <property type="term" value="F:RNA binding"/>
    <property type="evidence" value="ECO:0007669"/>
    <property type="project" value="UniProtKB-KW"/>
</dbReference>
<dbReference type="Gene3D" id="3.40.50.150">
    <property type="entry name" value="Vaccinia Virus protein VP39"/>
    <property type="match status" value="1"/>
</dbReference>
<proteinExistence type="inferred from homology"/>
<feature type="non-terminal residue" evidence="13">
    <location>
        <position position="203"/>
    </location>
</feature>
<evidence type="ECO:0000256" key="7">
    <source>
        <dbReference type="ARBA" id="ARBA00022723"/>
    </source>
</evidence>
<dbReference type="OrthoDB" id="2154311at2759"/>
<keyword evidence="6" id="KW-0949">S-adenosyl-L-methionine</keyword>
<keyword evidence="7" id="KW-0479">Metal-binding</keyword>
<organism evidence="13 14">
    <name type="scientific">Sistotremastrum suecicum HHB10207 ss-3</name>
    <dbReference type="NCBI Taxonomy" id="1314776"/>
    <lineage>
        <taxon>Eukaryota</taxon>
        <taxon>Fungi</taxon>
        <taxon>Dikarya</taxon>
        <taxon>Basidiomycota</taxon>
        <taxon>Agaricomycotina</taxon>
        <taxon>Agaricomycetes</taxon>
        <taxon>Sistotremastrales</taxon>
        <taxon>Sistotremastraceae</taxon>
        <taxon>Sistotremastrum</taxon>
    </lineage>
</organism>
<dbReference type="EMBL" id="KV428051">
    <property type="protein sequence ID" value="KZT39154.1"/>
    <property type="molecule type" value="Genomic_DNA"/>
</dbReference>
<evidence type="ECO:0000313" key="13">
    <source>
        <dbReference type="EMBL" id="KZT39154.1"/>
    </source>
</evidence>
<gene>
    <name evidence="13" type="ORF">SISSUDRAFT_970946</name>
</gene>
<dbReference type="GO" id="GO:0046872">
    <property type="term" value="F:metal ion binding"/>
    <property type="evidence" value="ECO:0007669"/>
    <property type="project" value="UniProtKB-KW"/>
</dbReference>
<evidence type="ECO:0000256" key="8">
    <source>
        <dbReference type="ARBA" id="ARBA00022842"/>
    </source>
</evidence>
<accession>A0A166E2S8</accession>
<keyword evidence="14" id="KW-1185">Reference proteome</keyword>
<evidence type="ECO:0000256" key="5">
    <source>
        <dbReference type="ARBA" id="ARBA00022679"/>
    </source>
</evidence>
<name>A0A166E2S8_9AGAM</name>
<sequence>IEHLEPDTLPLFAPILLGYYRPRLLLLTTPNYTYNQRFTPPHLPSPSGIPDPTKRTNRMFRHPDHKFEWTEEEWRDWCTSSAKEWGYEVDVGGVGKCVEVDEWGRDEHIGYASQTALFRLTSSPPPFTPPSRPNHSHTLLAHHIHTPHPSSRNPRPAQEILEGVRKQMKLWNVAEMTVQEVWAQHEISILCGGNVVALLDAIH</sequence>
<dbReference type="Proteomes" id="UP000076798">
    <property type="component" value="Unassembled WGS sequence"/>
</dbReference>
<keyword evidence="5" id="KW-0808">Transferase</keyword>
<dbReference type="EC" id="2.1.1.386" evidence="11"/>
<evidence type="ECO:0000256" key="6">
    <source>
        <dbReference type="ARBA" id="ARBA00022691"/>
    </source>
</evidence>
<feature type="non-terminal residue" evidence="13">
    <location>
        <position position="1"/>
    </location>
</feature>
<comment type="catalytic activity">
    <reaction evidence="12">
        <text>small RNA 3'-end nucleotide + S-adenosyl-L-methionine = small RNA 3'-end 2'-O-methylnucleotide + S-adenosyl-L-homocysteine + H(+)</text>
        <dbReference type="Rhea" id="RHEA:37887"/>
        <dbReference type="Rhea" id="RHEA-COMP:10415"/>
        <dbReference type="Rhea" id="RHEA-COMP:10416"/>
        <dbReference type="ChEBI" id="CHEBI:15378"/>
        <dbReference type="ChEBI" id="CHEBI:57856"/>
        <dbReference type="ChEBI" id="CHEBI:59789"/>
        <dbReference type="ChEBI" id="CHEBI:74896"/>
        <dbReference type="ChEBI" id="CHEBI:74898"/>
        <dbReference type="EC" id="2.1.1.386"/>
    </reaction>
</comment>
<dbReference type="PANTHER" id="PTHR21404:SF3">
    <property type="entry name" value="SMALL RNA 2'-O-METHYLTRANSFERASE"/>
    <property type="match status" value="1"/>
</dbReference>
<evidence type="ECO:0000256" key="2">
    <source>
        <dbReference type="ARBA" id="ARBA00009026"/>
    </source>
</evidence>
<dbReference type="GO" id="GO:0005737">
    <property type="term" value="C:cytoplasm"/>
    <property type="evidence" value="ECO:0007669"/>
    <property type="project" value="TreeGrafter"/>
</dbReference>
<evidence type="ECO:0000256" key="9">
    <source>
        <dbReference type="ARBA" id="ARBA00022884"/>
    </source>
</evidence>
<dbReference type="GO" id="GO:0001510">
    <property type="term" value="P:RNA methylation"/>
    <property type="evidence" value="ECO:0007669"/>
    <property type="project" value="InterPro"/>
</dbReference>
<evidence type="ECO:0000313" key="14">
    <source>
        <dbReference type="Proteomes" id="UP000076798"/>
    </source>
</evidence>
<evidence type="ECO:0000256" key="12">
    <source>
        <dbReference type="ARBA" id="ARBA00048418"/>
    </source>
</evidence>
<dbReference type="GO" id="GO:0030422">
    <property type="term" value="P:siRNA processing"/>
    <property type="evidence" value="ECO:0007669"/>
    <property type="project" value="TreeGrafter"/>
</dbReference>
<keyword evidence="4" id="KW-0489">Methyltransferase</keyword>
<evidence type="ECO:0000256" key="10">
    <source>
        <dbReference type="ARBA" id="ARBA00023158"/>
    </source>
</evidence>
<keyword evidence="10" id="KW-0943">RNA-mediated gene silencing</keyword>
<dbReference type="InterPro" id="IPR029063">
    <property type="entry name" value="SAM-dependent_MTases_sf"/>
</dbReference>
<dbReference type="GO" id="GO:0090486">
    <property type="term" value="F:small RNA 2'-O-methyltransferase activity"/>
    <property type="evidence" value="ECO:0007669"/>
    <property type="project" value="UniProtKB-EC"/>
</dbReference>
<dbReference type="PANTHER" id="PTHR21404">
    <property type="entry name" value="HEN1"/>
    <property type="match status" value="1"/>
</dbReference>
<evidence type="ECO:0000256" key="3">
    <source>
        <dbReference type="ARBA" id="ARBA00021330"/>
    </source>
</evidence>
<evidence type="ECO:0000256" key="1">
    <source>
        <dbReference type="ARBA" id="ARBA00001946"/>
    </source>
</evidence>
<dbReference type="STRING" id="1314776.A0A166E2S8"/>
<evidence type="ECO:0000256" key="4">
    <source>
        <dbReference type="ARBA" id="ARBA00022603"/>
    </source>
</evidence>
<dbReference type="InterPro" id="IPR026610">
    <property type="entry name" value="Hen1"/>
</dbReference>
<reference evidence="13 14" key="1">
    <citation type="journal article" date="2016" name="Mol. Biol. Evol.">
        <title>Comparative Genomics of Early-Diverging Mushroom-Forming Fungi Provides Insights into the Origins of Lignocellulose Decay Capabilities.</title>
        <authorList>
            <person name="Nagy L.G."/>
            <person name="Riley R."/>
            <person name="Tritt A."/>
            <person name="Adam C."/>
            <person name="Daum C."/>
            <person name="Floudas D."/>
            <person name="Sun H."/>
            <person name="Yadav J.S."/>
            <person name="Pangilinan J."/>
            <person name="Larsson K.H."/>
            <person name="Matsuura K."/>
            <person name="Barry K."/>
            <person name="Labutti K."/>
            <person name="Kuo R."/>
            <person name="Ohm R.A."/>
            <person name="Bhattacharya S.S."/>
            <person name="Shirouzu T."/>
            <person name="Yoshinaga Y."/>
            <person name="Martin F.M."/>
            <person name="Grigoriev I.V."/>
            <person name="Hibbett D.S."/>
        </authorList>
    </citation>
    <scope>NUCLEOTIDE SEQUENCE [LARGE SCALE GENOMIC DNA]</scope>
    <source>
        <strain evidence="13 14">HHB10207 ss-3</strain>
    </source>
</reference>
<keyword evidence="8" id="KW-0460">Magnesium</keyword>